<dbReference type="InterPro" id="IPR002559">
    <property type="entry name" value="Transposase_11"/>
</dbReference>
<dbReference type="Pfam" id="PF01609">
    <property type="entry name" value="DDE_Tnp_1"/>
    <property type="match status" value="1"/>
</dbReference>
<dbReference type="PANTHER" id="PTHR35604:SF2">
    <property type="entry name" value="TRANSPOSASE INSH FOR INSERTION SEQUENCE ELEMENT IS5A-RELATED"/>
    <property type="match status" value="1"/>
</dbReference>
<dbReference type="Pfam" id="PF05598">
    <property type="entry name" value="DUF772"/>
    <property type="match status" value="1"/>
</dbReference>
<dbReference type="InterPro" id="IPR008490">
    <property type="entry name" value="Transposase_InsH_N"/>
</dbReference>
<dbReference type="PANTHER" id="PTHR35604">
    <property type="entry name" value="TRANSPOSASE INSH FOR INSERTION SEQUENCE ELEMENT IS5A-RELATED"/>
    <property type="match status" value="1"/>
</dbReference>
<evidence type="ECO:0000313" key="5">
    <source>
        <dbReference type="EMBL" id="WPD18526.1"/>
    </source>
</evidence>
<name>A0ABZ0QLZ5_9FIRM</name>
<sequence>MLGRLDQQRNFFDEILFNHMLPADHPLLDIDRAVDFSFVEEETADLYSADQGRPSYPPEQLVRILFLAVWANLSDVQVCQQLRYNVLYRYFCRLGWEDAIPDDTTLVRFRQRLGEERWQRLLQRLVEQARAKGCLKGRWLVMDSSPVVAHAAARTRVQLLREGRQRLVQAVRQAAPPVAKELEALAEPVPDATYEDQDQLLQAEQERTEALLAAITSRQAAKAPAVRRVRKQVERVLKDERVASYADPEARWGHQRREKPFFGYKMHLATDETGFVLAATVTAGNASDLEGAPALVEQARVQGLRPRRLVADKAYDATRLREDLVRQGIRPYIPQRTQRQRLPKQGFTYDKRRRQWICPEGHRSIGQSPHQRGGWLVYFSERACRGCPRAGRCLSRSQTRKVLYWHPGTEANRPRGLKRALRVRTVIERTFGEAKQWHGLGRSRYRGRERTAIQVLLTCLVLNAKKMARRLQDARGSGHGKRRAMEWAAA</sequence>
<dbReference type="InterPro" id="IPR047629">
    <property type="entry name" value="IS1182_transpos"/>
</dbReference>
<accession>A0ABZ0QLZ5</accession>
<dbReference type="NCBIfam" id="NF033551">
    <property type="entry name" value="transpos_IS1182"/>
    <property type="match status" value="1"/>
</dbReference>
<dbReference type="EMBL" id="CP132508">
    <property type="protein sequence ID" value="WPD18526.1"/>
    <property type="molecule type" value="Genomic_DNA"/>
</dbReference>
<evidence type="ECO:0000313" key="6">
    <source>
        <dbReference type="Proteomes" id="UP001304683"/>
    </source>
</evidence>
<protein>
    <submittedName>
        <fullName evidence="4">IS1182 family transposase</fullName>
    </submittedName>
</protein>
<organism evidence="4 6">
    <name type="scientific">Thermaerobacter composti</name>
    <dbReference type="NCBI Taxonomy" id="554949"/>
    <lineage>
        <taxon>Bacteria</taxon>
        <taxon>Bacillati</taxon>
        <taxon>Bacillota</taxon>
        <taxon>Clostridia</taxon>
        <taxon>Eubacteriales</taxon>
        <taxon>Clostridiales Family XVII. Incertae Sedis</taxon>
        <taxon>Thermaerobacter</taxon>
    </lineage>
</organism>
<keyword evidence="6" id="KW-1185">Reference proteome</keyword>
<dbReference type="EMBL" id="CP132508">
    <property type="protein sequence ID" value="WPD18525.1"/>
    <property type="molecule type" value="Genomic_DNA"/>
</dbReference>
<proteinExistence type="predicted"/>
<dbReference type="RefSeq" id="WP_318750326.1">
    <property type="nucleotide sequence ID" value="NZ_CP132508.1"/>
</dbReference>
<feature type="domain" description="Transposase InsH N-terminal" evidence="2">
    <location>
        <begin position="18"/>
        <end position="112"/>
    </location>
</feature>
<reference evidence="4 6" key="1">
    <citation type="submission" date="2023-08" db="EMBL/GenBank/DDBJ databases">
        <title>Genome sequence of Thermaerobacter compostii strain Ins1, a spore-forming filamentous bacterium isolated from a deep geothermal reservoir.</title>
        <authorList>
            <person name="Bregnard D."/>
            <person name="Gonzalez D."/>
            <person name="Junier P."/>
        </authorList>
    </citation>
    <scope>NUCLEOTIDE SEQUENCE [LARGE SCALE GENOMIC DNA]</scope>
    <source>
        <strain evidence="4 6">Ins1</strain>
    </source>
</reference>
<evidence type="ECO:0000313" key="4">
    <source>
        <dbReference type="EMBL" id="WPD18525.1"/>
    </source>
</evidence>
<dbReference type="EMBL" id="CP132508">
    <property type="protein sequence ID" value="WPD18489.1"/>
    <property type="molecule type" value="Genomic_DNA"/>
</dbReference>
<evidence type="ECO:0000259" key="1">
    <source>
        <dbReference type="Pfam" id="PF01609"/>
    </source>
</evidence>
<feature type="domain" description="Transposase IS4-like" evidence="1">
    <location>
        <begin position="248"/>
        <end position="463"/>
    </location>
</feature>
<evidence type="ECO:0000259" key="2">
    <source>
        <dbReference type="Pfam" id="PF05598"/>
    </source>
</evidence>
<gene>
    <name evidence="3" type="ORF">Q5761_08965</name>
    <name evidence="4" type="ORF">Q5761_09160</name>
    <name evidence="5" type="ORF">Q5761_09165</name>
</gene>
<dbReference type="Proteomes" id="UP001304683">
    <property type="component" value="Chromosome"/>
</dbReference>
<evidence type="ECO:0000313" key="3">
    <source>
        <dbReference type="EMBL" id="WPD18489.1"/>
    </source>
</evidence>